<evidence type="ECO:0000313" key="2">
    <source>
        <dbReference type="Proteomes" id="UP001345827"/>
    </source>
</evidence>
<sequence length="354" mass="40115">MFEALLASTFSNMRIHSWQDRQPDKQTIGHYGEALSKLRDSLAQQNAYIEDAVVFSILSLLEVEYLMGNMSAYQVHVRGLKLIVDLRGGLDSLGWVGLLKPAVTGVLAFWYSINQPWAGDPFEFDRGQYLVPLTPSVLPPDLGSAALMAYLDIGTKQLVEEGRLSPHVVSHVQQVYYNWKDVDLYTFSPFGGKSAANVEGRERGWSLMAYAGNSLVDRIVLTAMQHTLLDVSHAERFSEYYGRLIFNWVDFCSCAIDEVDEGDTPLCDLLIWLCMKLVGGLTATFLRVQSSSKDDQRFQLMTKVLAIYPKTQDWNTLESIVKKFKWSEHCLHFWHLSWQIVTSSSLTEPELRLG</sequence>
<accession>A0AAV9QAB3</accession>
<protein>
    <submittedName>
        <fullName evidence="1">Uncharacterized protein</fullName>
    </submittedName>
</protein>
<organism evidence="1 2">
    <name type="scientific">Vermiconidia calcicola</name>
    <dbReference type="NCBI Taxonomy" id="1690605"/>
    <lineage>
        <taxon>Eukaryota</taxon>
        <taxon>Fungi</taxon>
        <taxon>Dikarya</taxon>
        <taxon>Ascomycota</taxon>
        <taxon>Pezizomycotina</taxon>
        <taxon>Dothideomycetes</taxon>
        <taxon>Dothideomycetidae</taxon>
        <taxon>Mycosphaerellales</taxon>
        <taxon>Extremaceae</taxon>
        <taxon>Vermiconidia</taxon>
    </lineage>
</organism>
<dbReference type="Pfam" id="PF11951">
    <property type="entry name" value="Fungal_trans_2"/>
    <property type="match status" value="1"/>
</dbReference>
<comment type="caution">
    <text evidence="1">The sequence shown here is derived from an EMBL/GenBank/DDBJ whole genome shotgun (WGS) entry which is preliminary data.</text>
</comment>
<gene>
    <name evidence="1" type="ORF">LTR25_004802</name>
</gene>
<dbReference type="AlphaFoldDB" id="A0AAV9QAB3"/>
<proteinExistence type="predicted"/>
<evidence type="ECO:0000313" key="1">
    <source>
        <dbReference type="EMBL" id="KAK5537550.1"/>
    </source>
</evidence>
<dbReference type="InterPro" id="IPR021858">
    <property type="entry name" value="Fun_TF"/>
</dbReference>
<keyword evidence="2" id="KW-1185">Reference proteome</keyword>
<dbReference type="PANTHER" id="PTHR37540:SF5">
    <property type="entry name" value="TRANSCRIPTION FACTOR DOMAIN-CONTAINING PROTEIN"/>
    <property type="match status" value="1"/>
</dbReference>
<name>A0AAV9QAB3_9PEZI</name>
<dbReference type="Proteomes" id="UP001345827">
    <property type="component" value="Unassembled WGS sequence"/>
</dbReference>
<dbReference type="PANTHER" id="PTHR37540">
    <property type="entry name" value="TRANSCRIPTION FACTOR (ACR-2), PUTATIVE-RELATED-RELATED"/>
    <property type="match status" value="1"/>
</dbReference>
<reference evidence="1 2" key="1">
    <citation type="submission" date="2023-06" db="EMBL/GenBank/DDBJ databases">
        <title>Black Yeasts Isolated from many extreme environments.</title>
        <authorList>
            <person name="Coleine C."/>
            <person name="Stajich J.E."/>
            <person name="Selbmann L."/>
        </authorList>
    </citation>
    <scope>NUCLEOTIDE SEQUENCE [LARGE SCALE GENOMIC DNA]</scope>
    <source>
        <strain evidence="1 2">CCFEE 5887</strain>
    </source>
</reference>
<dbReference type="EMBL" id="JAXLQG010000007">
    <property type="protein sequence ID" value="KAK5537550.1"/>
    <property type="molecule type" value="Genomic_DNA"/>
</dbReference>